<dbReference type="EMBL" id="JBHPBY010000108">
    <property type="protein sequence ID" value="MFC1850576.1"/>
    <property type="molecule type" value="Genomic_DNA"/>
</dbReference>
<dbReference type="InterPro" id="IPR051198">
    <property type="entry name" value="BchE-like"/>
</dbReference>
<evidence type="ECO:0000256" key="3">
    <source>
        <dbReference type="ARBA" id="ARBA00022723"/>
    </source>
</evidence>
<dbReference type="InterPro" id="IPR058240">
    <property type="entry name" value="rSAM_sf"/>
</dbReference>
<dbReference type="InterPro" id="IPR023404">
    <property type="entry name" value="rSAM_horseshoe"/>
</dbReference>
<evidence type="ECO:0000256" key="5">
    <source>
        <dbReference type="ARBA" id="ARBA00023014"/>
    </source>
</evidence>
<dbReference type="SUPFAM" id="SSF52242">
    <property type="entry name" value="Cobalamin (vitamin B12)-binding domain"/>
    <property type="match status" value="1"/>
</dbReference>
<protein>
    <submittedName>
        <fullName evidence="8">B12-binding domain-containing radical SAM protein</fullName>
    </submittedName>
</protein>
<dbReference type="InterPro" id="IPR036724">
    <property type="entry name" value="Cobalamin-bd_sf"/>
</dbReference>
<dbReference type="CDD" id="cd02068">
    <property type="entry name" value="radical_SAM_B12_BD"/>
    <property type="match status" value="1"/>
</dbReference>
<dbReference type="SFLD" id="SFLDG01123">
    <property type="entry name" value="methyltransferase_(Class_B)"/>
    <property type="match status" value="1"/>
</dbReference>
<organism evidence="8 9">
    <name type="scientific">candidate division CSSED10-310 bacterium</name>
    <dbReference type="NCBI Taxonomy" id="2855610"/>
    <lineage>
        <taxon>Bacteria</taxon>
        <taxon>Bacteria division CSSED10-310</taxon>
    </lineage>
</organism>
<comment type="cofactor">
    <cofactor evidence="1">
        <name>[4Fe-4S] cluster</name>
        <dbReference type="ChEBI" id="CHEBI:49883"/>
    </cofactor>
</comment>
<dbReference type="SUPFAM" id="SSF102114">
    <property type="entry name" value="Radical SAM enzymes"/>
    <property type="match status" value="1"/>
</dbReference>
<dbReference type="InterPro" id="IPR007197">
    <property type="entry name" value="rSAM"/>
</dbReference>
<dbReference type="CDD" id="cd01335">
    <property type="entry name" value="Radical_SAM"/>
    <property type="match status" value="1"/>
</dbReference>
<evidence type="ECO:0000256" key="2">
    <source>
        <dbReference type="ARBA" id="ARBA00022691"/>
    </source>
</evidence>
<feature type="domain" description="B12-binding" evidence="6">
    <location>
        <begin position="11"/>
        <end position="143"/>
    </location>
</feature>
<dbReference type="InterPro" id="IPR034466">
    <property type="entry name" value="Methyltransferase_Class_B"/>
</dbReference>
<evidence type="ECO:0000259" key="6">
    <source>
        <dbReference type="PROSITE" id="PS51332"/>
    </source>
</evidence>
<evidence type="ECO:0000256" key="1">
    <source>
        <dbReference type="ARBA" id="ARBA00001966"/>
    </source>
</evidence>
<name>A0ABV6YWV7_UNCC1</name>
<dbReference type="Proteomes" id="UP001594351">
    <property type="component" value="Unassembled WGS sequence"/>
</dbReference>
<feature type="domain" description="Radical SAM core" evidence="7">
    <location>
        <begin position="187"/>
        <end position="420"/>
    </location>
</feature>
<comment type="caution">
    <text evidence="8">The sequence shown here is derived from an EMBL/GenBank/DDBJ whole genome shotgun (WGS) entry which is preliminary data.</text>
</comment>
<dbReference type="PANTHER" id="PTHR43409">
    <property type="entry name" value="ANAEROBIC MAGNESIUM-PROTOPORPHYRIN IX MONOMETHYL ESTER CYCLASE-RELATED"/>
    <property type="match status" value="1"/>
</dbReference>
<dbReference type="PROSITE" id="PS51918">
    <property type="entry name" value="RADICAL_SAM"/>
    <property type="match status" value="1"/>
</dbReference>
<reference evidence="8 9" key="1">
    <citation type="submission" date="2024-09" db="EMBL/GenBank/DDBJ databases">
        <title>Laminarin stimulates single cell rates of sulfate reduction while oxygen inhibits transcriptomic activity in coastal marine sediment.</title>
        <authorList>
            <person name="Lindsay M."/>
            <person name="Orcutt B."/>
            <person name="Emerson D."/>
            <person name="Stepanauskas R."/>
            <person name="D'Angelo T."/>
        </authorList>
    </citation>
    <scope>NUCLEOTIDE SEQUENCE [LARGE SCALE GENOMIC DNA]</scope>
    <source>
        <strain evidence="8">SAG AM-311-K15</strain>
    </source>
</reference>
<dbReference type="PROSITE" id="PS51332">
    <property type="entry name" value="B12_BINDING"/>
    <property type="match status" value="1"/>
</dbReference>
<evidence type="ECO:0000313" key="8">
    <source>
        <dbReference type="EMBL" id="MFC1850576.1"/>
    </source>
</evidence>
<dbReference type="SFLD" id="SFLDG01082">
    <property type="entry name" value="B12-binding_domain_containing"/>
    <property type="match status" value="1"/>
</dbReference>
<dbReference type="SMART" id="SM00729">
    <property type="entry name" value="Elp3"/>
    <property type="match status" value="1"/>
</dbReference>
<dbReference type="Gene3D" id="3.80.30.20">
    <property type="entry name" value="tm_1862 like domain"/>
    <property type="match status" value="1"/>
</dbReference>
<evidence type="ECO:0000313" key="9">
    <source>
        <dbReference type="Proteomes" id="UP001594351"/>
    </source>
</evidence>
<dbReference type="Gene3D" id="3.40.50.280">
    <property type="entry name" value="Cobalamin-binding domain"/>
    <property type="match status" value="1"/>
</dbReference>
<keyword evidence="3" id="KW-0479">Metal-binding</keyword>
<accession>A0ABV6YWV7</accession>
<proteinExistence type="predicted"/>
<keyword evidence="2" id="KW-0949">S-adenosyl-L-methionine</keyword>
<gene>
    <name evidence="8" type="ORF">ACFL27_10325</name>
</gene>
<keyword evidence="9" id="KW-1185">Reference proteome</keyword>
<evidence type="ECO:0000259" key="7">
    <source>
        <dbReference type="PROSITE" id="PS51918"/>
    </source>
</evidence>
<feature type="non-terminal residue" evidence="8">
    <location>
        <position position="432"/>
    </location>
</feature>
<evidence type="ECO:0000256" key="4">
    <source>
        <dbReference type="ARBA" id="ARBA00023004"/>
    </source>
</evidence>
<keyword evidence="5" id="KW-0411">Iron-sulfur</keyword>
<dbReference type="InterPro" id="IPR006158">
    <property type="entry name" value="Cobalamin-bd"/>
</dbReference>
<dbReference type="SFLD" id="SFLDS00029">
    <property type="entry name" value="Radical_SAM"/>
    <property type="match status" value="1"/>
</dbReference>
<keyword evidence="4" id="KW-0408">Iron</keyword>
<dbReference type="InterPro" id="IPR006638">
    <property type="entry name" value="Elp3/MiaA/NifB-like_rSAM"/>
</dbReference>
<sequence length="432" mass="49462">MNRKIVLFNPAPRSGYQTPRRVELPLGLLSIATPLDREGYDVTIIDEFADPDWKKKLLQAIRDKPICFGVTCMTGPQILHAIEGCRILRTRNSNVPIVWGGVHASLMPEQTLQSLFADIVVTGEGEESFSEIVEALEQGTPLKRIKGICYQENGEFRSTGQRQFIDIDAFPFLSYHLIDIDRYRRTLFGIDHISINSSRGCTMGCKFCWDPVMHKRKWRAMKPATVLNHIERFVSEYGIRGFLFTDDNFFLDMKRAREIMEGVVDLKLNLSIGKLQIRADTVCRMDEDWFQLLLQANVKRLMIGAESGSQRILDLINKGQTIEMVIEANRKLAAYPIVPKFLFMMGLPTETPQDLKKSIELSGRLTSENSKAEASFNIFAPYPGTEMYDLVRELGLKEPDHLEDWSSFNFRRTTRGSWLKPEMRKLINGLDL</sequence>
<dbReference type="Pfam" id="PF02310">
    <property type="entry name" value="B12-binding"/>
    <property type="match status" value="1"/>
</dbReference>
<dbReference type="Pfam" id="PF04055">
    <property type="entry name" value="Radical_SAM"/>
    <property type="match status" value="1"/>
</dbReference>